<dbReference type="InterPro" id="IPR029787">
    <property type="entry name" value="Nucleotide_cyclase"/>
</dbReference>
<dbReference type="EMBL" id="AWXZ01000026">
    <property type="protein sequence ID" value="ESR25098.1"/>
    <property type="molecule type" value="Genomic_DNA"/>
</dbReference>
<dbReference type="RefSeq" id="WP_023432112.1">
    <property type="nucleotide sequence ID" value="NZ_AWXZ01000026.1"/>
</dbReference>
<evidence type="ECO:0000313" key="4">
    <source>
        <dbReference type="EMBL" id="ESR25098.1"/>
    </source>
</evidence>
<dbReference type="STRING" id="631454.N177_1972"/>
<organism evidence="4 5">
    <name type="scientific">Lutibaculum baratangense AMV1</name>
    <dbReference type="NCBI Taxonomy" id="631454"/>
    <lineage>
        <taxon>Bacteria</taxon>
        <taxon>Pseudomonadati</taxon>
        <taxon>Pseudomonadota</taxon>
        <taxon>Alphaproteobacteria</taxon>
        <taxon>Hyphomicrobiales</taxon>
        <taxon>Tepidamorphaceae</taxon>
        <taxon>Lutibaculum</taxon>
    </lineage>
</organism>
<dbReference type="PROSITE" id="PS50887">
    <property type="entry name" value="GGDEF"/>
    <property type="match status" value="1"/>
</dbReference>
<dbReference type="OrthoDB" id="9812260at2"/>
<dbReference type="GO" id="GO:0052621">
    <property type="term" value="F:diguanylate cyclase activity"/>
    <property type="evidence" value="ECO:0007669"/>
    <property type="project" value="UniProtKB-EC"/>
</dbReference>
<evidence type="ECO:0000256" key="2">
    <source>
        <dbReference type="ARBA" id="ARBA00034247"/>
    </source>
</evidence>
<evidence type="ECO:0000313" key="5">
    <source>
        <dbReference type="Proteomes" id="UP000017819"/>
    </source>
</evidence>
<dbReference type="GO" id="GO:0005886">
    <property type="term" value="C:plasma membrane"/>
    <property type="evidence" value="ECO:0007669"/>
    <property type="project" value="TreeGrafter"/>
</dbReference>
<reference evidence="4 5" key="1">
    <citation type="journal article" date="2014" name="Genome Announc.">
        <title>Draft Genome Sequence of Lutibaculum baratangense Strain AMV1T, Isolated from a Mud Volcano in Andamans, India.</title>
        <authorList>
            <person name="Singh A."/>
            <person name="Sreenivas A."/>
            <person name="Sathyanarayana Reddy G."/>
            <person name="Pinnaka A.K."/>
            <person name="Shivaji S."/>
        </authorList>
    </citation>
    <scope>NUCLEOTIDE SEQUENCE [LARGE SCALE GENOMIC DNA]</scope>
    <source>
        <strain evidence="4 5">AMV1</strain>
    </source>
</reference>
<dbReference type="CDD" id="cd01949">
    <property type="entry name" value="GGDEF"/>
    <property type="match status" value="1"/>
</dbReference>
<evidence type="ECO:0000256" key="1">
    <source>
        <dbReference type="ARBA" id="ARBA00012528"/>
    </source>
</evidence>
<dbReference type="EC" id="2.7.7.65" evidence="1"/>
<dbReference type="PANTHER" id="PTHR45138">
    <property type="entry name" value="REGULATORY COMPONENTS OF SENSORY TRANSDUCTION SYSTEM"/>
    <property type="match status" value="1"/>
</dbReference>
<dbReference type="InterPro" id="IPR000160">
    <property type="entry name" value="GGDEF_dom"/>
</dbReference>
<comment type="catalytic activity">
    <reaction evidence="2">
        <text>2 GTP = 3',3'-c-di-GMP + 2 diphosphate</text>
        <dbReference type="Rhea" id="RHEA:24898"/>
        <dbReference type="ChEBI" id="CHEBI:33019"/>
        <dbReference type="ChEBI" id="CHEBI:37565"/>
        <dbReference type="ChEBI" id="CHEBI:58805"/>
        <dbReference type="EC" id="2.7.7.65"/>
    </reaction>
</comment>
<dbReference type="SMART" id="SM00267">
    <property type="entry name" value="GGDEF"/>
    <property type="match status" value="1"/>
</dbReference>
<dbReference type="AlphaFoldDB" id="V4TG47"/>
<dbReference type="eggNOG" id="COG3706">
    <property type="taxonomic scope" value="Bacteria"/>
</dbReference>
<dbReference type="SUPFAM" id="SSF55073">
    <property type="entry name" value="Nucleotide cyclase"/>
    <property type="match status" value="1"/>
</dbReference>
<sequence>MRGNDFQRSVVHGELALSYLKSNDTPAYPQNYELWYTYAAGFNPQLNTEINEALAAQGRLDPIQTAQFYDRHLSPARLRERVGEVSSSVADRINEVLSLLDVSEKSVGGYGKALRAASDGLVSATSHLQAREIIERVIAATVEVESKNADLERQLGESLTRIEALHDSLEAIRFESMTDQLTGLANRKHFDESLESAVAVARAEDRPLCLGLCDIDHFKLFNDTYGHQTGDQVLRLVGTAIRAHVDRQDLAARYGGEEFAIIMEGKTLSDATRMIDQIRRSVIEKELVKRSTGESLGRVTMSGGVTQYVESDSTESLIERADQLLYEAKRSGRNRVLSGPAEPDLTDAPAVA</sequence>
<dbReference type="PANTHER" id="PTHR45138:SF9">
    <property type="entry name" value="DIGUANYLATE CYCLASE DGCM-RELATED"/>
    <property type="match status" value="1"/>
</dbReference>
<dbReference type="NCBIfam" id="TIGR00254">
    <property type="entry name" value="GGDEF"/>
    <property type="match status" value="1"/>
</dbReference>
<dbReference type="GO" id="GO:1902201">
    <property type="term" value="P:negative regulation of bacterial-type flagellum-dependent cell motility"/>
    <property type="evidence" value="ECO:0007669"/>
    <property type="project" value="TreeGrafter"/>
</dbReference>
<protein>
    <recommendedName>
        <fullName evidence="1">diguanylate cyclase</fullName>
        <ecNumber evidence="1">2.7.7.65</ecNumber>
    </recommendedName>
</protein>
<feature type="domain" description="GGDEF" evidence="3">
    <location>
        <begin position="206"/>
        <end position="341"/>
    </location>
</feature>
<gene>
    <name evidence="4" type="ORF">N177_1972</name>
</gene>
<dbReference type="Pfam" id="PF00990">
    <property type="entry name" value="GGDEF"/>
    <property type="match status" value="1"/>
</dbReference>
<dbReference type="GO" id="GO:0043709">
    <property type="term" value="P:cell adhesion involved in single-species biofilm formation"/>
    <property type="evidence" value="ECO:0007669"/>
    <property type="project" value="TreeGrafter"/>
</dbReference>
<dbReference type="InterPro" id="IPR050469">
    <property type="entry name" value="Diguanylate_Cyclase"/>
</dbReference>
<evidence type="ECO:0000259" key="3">
    <source>
        <dbReference type="PROSITE" id="PS50887"/>
    </source>
</evidence>
<proteinExistence type="predicted"/>
<accession>V4TG47</accession>
<dbReference type="Gene3D" id="3.30.70.270">
    <property type="match status" value="1"/>
</dbReference>
<dbReference type="PATRIC" id="fig|631454.5.peg.1950"/>
<dbReference type="FunFam" id="3.30.70.270:FF:000001">
    <property type="entry name" value="Diguanylate cyclase domain protein"/>
    <property type="match status" value="1"/>
</dbReference>
<dbReference type="Proteomes" id="UP000017819">
    <property type="component" value="Unassembled WGS sequence"/>
</dbReference>
<keyword evidence="5" id="KW-1185">Reference proteome</keyword>
<comment type="caution">
    <text evidence="4">The sequence shown here is derived from an EMBL/GenBank/DDBJ whole genome shotgun (WGS) entry which is preliminary data.</text>
</comment>
<name>V4TG47_9HYPH</name>
<dbReference type="InterPro" id="IPR043128">
    <property type="entry name" value="Rev_trsase/Diguanyl_cyclase"/>
</dbReference>